<dbReference type="Pfam" id="PF07872">
    <property type="entry name" value="DUF1659"/>
    <property type="match status" value="1"/>
</dbReference>
<gene>
    <name evidence="2" type="ORF">SPI02_21470</name>
</gene>
<evidence type="ECO:0000259" key="1">
    <source>
        <dbReference type="Pfam" id="PF07872"/>
    </source>
</evidence>
<feature type="domain" description="DUF1659" evidence="1">
    <location>
        <begin position="5"/>
        <end position="67"/>
    </location>
</feature>
<dbReference type="Proteomes" id="UP000321736">
    <property type="component" value="Unassembled WGS sequence"/>
</dbReference>
<sequence>MKKIKDVAITLIHEEIGENDKVVQKRRKFSRLNPEISTQGLQTFKNVIEKLTGETYINVEVTTVETL</sequence>
<accession>A0A239UF95</accession>
<reference evidence="2 3" key="1">
    <citation type="submission" date="2019-07" db="EMBL/GenBank/DDBJ databases">
        <title>Whole genome shotgun sequence of Staphylococcus piscifermentans NBRC 109625.</title>
        <authorList>
            <person name="Hosoyama A."/>
            <person name="Uohara A."/>
            <person name="Ohji S."/>
            <person name="Ichikawa N."/>
        </authorList>
    </citation>
    <scope>NUCLEOTIDE SEQUENCE [LARGE SCALE GENOMIC DNA]</scope>
    <source>
        <strain evidence="2 3">NBRC 109625</strain>
    </source>
</reference>
<dbReference type="InterPro" id="IPR012454">
    <property type="entry name" value="DUF1659"/>
</dbReference>
<protein>
    <recommendedName>
        <fullName evidence="1">DUF1659 domain-containing protein</fullName>
    </recommendedName>
</protein>
<evidence type="ECO:0000313" key="2">
    <source>
        <dbReference type="EMBL" id="GEP85562.1"/>
    </source>
</evidence>
<keyword evidence="3" id="KW-1185">Reference proteome</keyword>
<dbReference type="EMBL" id="BKAR01000034">
    <property type="protein sequence ID" value="GEP85562.1"/>
    <property type="molecule type" value="Genomic_DNA"/>
</dbReference>
<dbReference type="RefSeq" id="WP_095106738.1">
    <property type="nucleotide sequence ID" value="NZ_BKAR01000034.1"/>
</dbReference>
<dbReference type="AlphaFoldDB" id="A0A239UF95"/>
<comment type="caution">
    <text evidence="2">The sequence shown here is derived from an EMBL/GenBank/DDBJ whole genome shotgun (WGS) entry which is preliminary data.</text>
</comment>
<name>A0A239UF95_9STAP</name>
<dbReference type="OrthoDB" id="2401283at2"/>
<proteinExistence type="predicted"/>
<organism evidence="2 3">
    <name type="scientific">Staphylococcus piscifermentans</name>
    <dbReference type="NCBI Taxonomy" id="70258"/>
    <lineage>
        <taxon>Bacteria</taxon>
        <taxon>Bacillati</taxon>
        <taxon>Bacillota</taxon>
        <taxon>Bacilli</taxon>
        <taxon>Bacillales</taxon>
        <taxon>Staphylococcaceae</taxon>
        <taxon>Staphylococcus</taxon>
    </lineage>
</organism>
<evidence type="ECO:0000313" key="3">
    <source>
        <dbReference type="Proteomes" id="UP000321736"/>
    </source>
</evidence>